<organism evidence="1 2">
    <name type="scientific">Purpureocillium lilacinum</name>
    <name type="common">Paecilomyces lilacinus</name>
    <dbReference type="NCBI Taxonomy" id="33203"/>
    <lineage>
        <taxon>Eukaryota</taxon>
        <taxon>Fungi</taxon>
        <taxon>Dikarya</taxon>
        <taxon>Ascomycota</taxon>
        <taxon>Pezizomycotina</taxon>
        <taxon>Sordariomycetes</taxon>
        <taxon>Hypocreomycetidae</taxon>
        <taxon>Hypocreales</taxon>
        <taxon>Ophiocordycipitaceae</taxon>
        <taxon>Purpureocillium</taxon>
    </lineage>
</organism>
<sequence length="165" mass="17708">MRSAITHEGDAELTRTSVADMVHKPPRHCKPQHTAWTILRRGPSHTMASEDDFIYSASHNITNRSSIIGASKASALHICIGAVWAQWSCTPESGVQRLHVGGLAELGICVLRTPVARCNRSMSSLRSPLGWGANACTEHKIPVRFGVAPGLQLLQALAGGQSVPQ</sequence>
<name>A0ABR0BH87_PURLI</name>
<comment type="caution">
    <text evidence="1">The sequence shown here is derived from an EMBL/GenBank/DDBJ whole genome shotgun (WGS) entry which is preliminary data.</text>
</comment>
<evidence type="ECO:0000313" key="1">
    <source>
        <dbReference type="EMBL" id="KAK4077321.1"/>
    </source>
</evidence>
<dbReference type="EMBL" id="JAWRVI010000099">
    <property type="protein sequence ID" value="KAK4077321.1"/>
    <property type="molecule type" value="Genomic_DNA"/>
</dbReference>
<reference evidence="1 2" key="1">
    <citation type="journal article" date="2024" name="Microbiol. Resour. Announc.">
        <title>Genome annotations for the ascomycete fungi Trichoderma harzianum, Trichoderma aggressivum, and Purpureocillium lilacinum.</title>
        <authorList>
            <person name="Beijen E.P.W."/>
            <person name="Ohm R.A."/>
        </authorList>
    </citation>
    <scope>NUCLEOTIDE SEQUENCE [LARGE SCALE GENOMIC DNA]</scope>
    <source>
        <strain evidence="1 2">CBS 150709</strain>
    </source>
</reference>
<dbReference type="Proteomes" id="UP001287286">
    <property type="component" value="Unassembled WGS sequence"/>
</dbReference>
<keyword evidence="2" id="KW-1185">Reference proteome</keyword>
<proteinExistence type="predicted"/>
<accession>A0ABR0BH87</accession>
<evidence type="ECO:0000313" key="2">
    <source>
        <dbReference type="Proteomes" id="UP001287286"/>
    </source>
</evidence>
<protein>
    <submittedName>
        <fullName evidence="1">Uncharacterized protein</fullName>
    </submittedName>
</protein>
<gene>
    <name evidence="1" type="ORF">Purlil1_12357</name>
</gene>